<reference evidence="2 3" key="1">
    <citation type="journal article" date="2014" name="Genome Biol. Evol.">
        <title>The secreted proteins of Achlya hypogyna and Thraustotheca clavata identify the ancestral oomycete secretome and reveal gene acquisitions by horizontal gene transfer.</title>
        <authorList>
            <person name="Misner I."/>
            <person name="Blouin N."/>
            <person name="Leonard G."/>
            <person name="Richards T.A."/>
            <person name="Lane C.E."/>
        </authorList>
    </citation>
    <scope>NUCLEOTIDE SEQUENCE [LARGE SCALE GENOMIC DNA]</scope>
    <source>
        <strain evidence="2 3">ATCC 48635</strain>
    </source>
</reference>
<dbReference type="AlphaFoldDB" id="A0A1V9YFC1"/>
<gene>
    <name evidence="2" type="ORF">ACHHYP_13410</name>
</gene>
<proteinExistence type="predicted"/>
<sequence>MSDETQKKKKAPLRYSVHGDVNPLKEMIFVCPHDAPYGQTTIRWEEVTVHMREPHGDFVTTSGCRKRFDDLLSAFKKDNVKALRASGTEEEMEAAADKKKATKEDKEKKIDGDDTEREIATPAKKRKEEQLTSGANMELSNKIKVEEVAAKMEELALGQRKLELEHRRYLLEKAQREALFQLARTEREALLELMR</sequence>
<dbReference type="Proteomes" id="UP000243579">
    <property type="component" value="Unassembled WGS sequence"/>
</dbReference>
<evidence type="ECO:0000313" key="2">
    <source>
        <dbReference type="EMBL" id="OQR84410.1"/>
    </source>
</evidence>
<dbReference type="PANTHER" id="PTHR37558:SF1">
    <property type="entry name" value="HTH CENPB-TYPE DOMAIN-CONTAINING PROTEIN"/>
    <property type="match status" value="1"/>
</dbReference>
<feature type="compositionally biased region" description="Basic and acidic residues" evidence="1">
    <location>
        <begin position="95"/>
        <end position="112"/>
    </location>
</feature>
<protein>
    <submittedName>
        <fullName evidence="2">Uncharacterized protein</fullName>
    </submittedName>
</protein>
<accession>A0A1V9YFC1</accession>
<keyword evidence="3" id="KW-1185">Reference proteome</keyword>
<comment type="caution">
    <text evidence="2">The sequence shown here is derived from an EMBL/GenBank/DDBJ whole genome shotgun (WGS) entry which is preliminary data.</text>
</comment>
<evidence type="ECO:0000256" key="1">
    <source>
        <dbReference type="SAM" id="MobiDB-lite"/>
    </source>
</evidence>
<evidence type="ECO:0000313" key="3">
    <source>
        <dbReference type="Proteomes" id="UP000243579"/>
    </source>
</evidence>
<dbReference type="PANTHER" id="PTHR37558">
    <property type="entry name" value="HTH CENPB-TYPE DOMAIN-CONTAINING PROTEIN"/>
    <property type="match status" value="1"/>
</dbReference>
<feature type="region of interest" description="Disordered" evidence="1">
    <location>
        <begin position="86"/>
        <end position="131"/>
    </location>
</feature>
<dbReference type="OrthoDB" id="76425at2759"/>
<organism evidence="2 3">
    <name type="scientific">Achlya hypogyna</name>
    <name type="common">Oomycete</name>
    <name type="synonym">Protoachlya hypogyna</name>
    <dbReference type="NCBI Taxonomy" id="1202772"/>
    <lineage>
        <taxon>Eukaryota</taxon>
        <taxon>Sar</taxon>
        <taxon>Stramenopiles</taxon>
        <taxon>Oomycota</taxon>
        <taxon>Saprolegniomycetes</taxon>
        <taxon>Saprolegniales</taxon>
        <taxon>Achlyaceae</taxon>
        <taxon>Achlya</taxon>
    </lineage>
</organism>
<name>A0A1V9YFC1_ACHHY</name>
<dbReference type="EMBL" id="JNBR01001865">
    <property type="protein sequence ID" value="OQR84410.1"/>
    <property type="molecule type" value="Genomic_DNA"/>
</dbReference>